<dbReference type="PROSITE" id="PS50086">
    <property type="entry name" value="TBC_RABGAP"/>
    <property type="match status" value="1"/>
</dbReference>
<dbReference type="Pfam" id="PF00566">
    <property type="entry name" value="RabGAP-TBC"/>
    <property type="match status" value="1"/>
</dbReference>
<dbReference type="InterPro" id="IPR000195">
    <property type="entry name" value="Rab-GAP-TBC_dom"/>
</dbReference>
<dbReference type="Gene3D" id="1.10.472.80">
    <property type="entry name" value="Ypt/Rab-GAP domain of gyp1p, domain 3"/>
    <property type="match status" value="1"/>
</dbReference>
<dbReference type="AlphaFoldDB" id="A0A1S8WJL8"/>
<accession>A0A1S8WJL8</accession>
<protein>
    <recommendedName>
        <fullName evidence="1">Rab-GAP TBC domain-containing protein</fullName>
    </recommendedName>
</protein>
<dbReference type="SUPFAM" id="SSF47923">
    <property type="entry name" value="Ypt/Rab-GAP domain of gyp1p"/>
    <property type="match status" value="1"/>
</dbReference>
<dbReference type="GO" id="GO:0031267">
    <property type="term" value="F:small GTPase binding"/>
    <property type="evidence" value="ECO:0007669"/>
    <property type="project" value="TreeGrafter"/>
</dbReference>
<dbReference type="PANTHER" id="PTHR47219:SF20">
    <property type="entry name" value="TBC1 DOMAIN FAMILY MEMBER 2B"/>
    <property type="match status" value="1"/>
</dbReference>
<organism evidence="2 3">
    <name type="scientific">Opisthorchis viverrini</name>
    <name type="common">Southeast Asian liver fluke</name>
    <dbReference type="NCBI Taxonomy" id="6198"/>
    <lineage>
        <taxon>Eukaryota</taxon>
        <taxon>Metazoa</taxon>
        <taxon>Spiralia</taxon>
        <taxon>Lophotrochozoa</taxon>
        <taxon>Platyhelminthes</taxon>
        <taxon>Trematoda</taxon>
        <taxon>Digenea</taxon>
        <taxon>Opisthorchiida</taxon>
        <taxon>Opisthorchiata</taxon>
        <taxon>Opisthorchiidae</taxon>
        <taxon>Opisthorchis</taxon>
    </lineage>
</organism>
<dbReference type="GO" id="GO:0005096">
    <property type="term" value="F:GTPase activator activity"/>
    <property type="evidence" value="ECO:0007669"/>
    <property type="project" value="TreeGrafter"/>
</dbReference>
<dbReference type="InterPro" id="IPR050302">
    <property type="entry name" value="Rab_GAP_TBC_domain"/>
</dbReference>
<evidence type="ECO:0000259" key="1">
    <source>
        <dbReference type="PROSITE" id="PS50086"/>
    </source>
</evidence>
<gene>
    <name evidence="2" type="ORF">X801_09560</name>
</gene>
<dbReference type="Proteomes" id="UP000243686">
    <property type="component" value="Unassembled WGS sequence"/>
</dbReference>
<dbReference type="PANTHER" id="PTHR47219">
    <property type="entry name" value="RAB GTPASE-ACTIVATING PROTEIN 1-LIKE"/>
    <property type="match status" value="1"/>
</dbReference>
<evidence type="ECO:0000313" key="2">
    <source>
        <dbReference type="EMBL" id="OON14642.1"/>
    </source>
</evidence>
<reference evidence="2 3" key="1">
    <citation type="submission" date="2015-03" db="EMBL/GenBank/DDBJ databases">
        <title>Draft genome of the nematode, Opisthorchis viverrini.</title>
        <authorList>
            <person name="Mitreva M."/>
        </authorList>
    </citation>
    <scope>NUCLEOTIDE SEQUENCE [LARGE SCALE GENOMIC DNA]</scope>
    <source>
        <strain evidence="2">Khon Kaen</strain>
    </source>
</reference>
<sequence length="98" mass="11523">MRSRCLTAILERYLPKKYFNCGLISAQVDQLVLKDLLASKLPQLAEHIQRMEIDISAITLNWFLAIFYDSVPFEPTKWTTSLCFSPYERPDFVHIFHE</sequence>
<evidence type="ECO:0000313" key="3">
    <source>
        <dbReference type="Proteomes" id="UP000243686"/>
    </source>
</evidence>
<feature type="domain" description="Rab-GAP TBC" evidence="1">
    <location>
        <begin position="1"/>
        <end position="87"/>
    </location>
</feature>
<dbReference type="EMBL" id="KV906502">
    <property type="protein sequence ID" value="OON14642.1"/>
    <property type="molecule type" value="Genomic_DNA"/>
</dbReference>
<keyword evidence="3" id="KW-1185">Reference proteome</keyword>
<proteinExistence type="predicted"/>
<name>A0A1S8WJL8_OPIVI</name>
<dbReference type="InterPro" id="IPR035969">
    <property type="entry name" value="Rab-GAP_TBC_sf"/>
</dbReference>